<reference evidence="1" key="1">
    <citation type="submission" date="2020-10" db="EMBL/GenBank/DDBJ databases">
        <authorList>
            <person name="Castelo-Branco R."/>
            <person name="Eusebio N."/>
            <person name="Adriana R."/>
            <person name="Vieira A."/>
            <person name="Brugerolle De Fraissinette N."/>
            <person name="Rezende De Castro R."/>
            <person name="Schneider M.P."/>
            <person name="Vasconcelos V."/>
            <person name="Leao P.N."/>
        </authorList>
    </citation>
    <scope>NUCLEOTIDE SEQUENCE</scope>
    <source>
        <strain evidence="1">LEGE 11467</strain>
    </source>
</reference>
<dbReference type="InterPro" id="IPR037489">
    <property type="entry name" value="RAD52-like"/>
</dbReference>
<accession>A0A928VYW7</accession>
<dbReference type="PANTHER" id="PTHR34050">
    <property type="entry name" value="DNA REPAIR RAD52-LIKE PROTEIN 2, CHLOROPLASTIC"/>
    <property type="match status" value="1"/>
</dbReference>
<evidence type="ECO:0000313" key="1">
    <source>
        <dbReference type="EMBL" id="MBE9040708.1"/>
    </source>
</evidence>
<keyword evidence="2" id="KW-1185">Reference proteome</keyword>
<dbReference type="AlphaFoldDB" id="A0A928VYW7"/>
<gene>
    <name evidence="1" type="ORF">IQ235_07935</name>
</gene>
<dbReference type="GO" id="GO:0000724">
    <property type="term" value="P:double-strand break repair via homologous recombination"/>
    <property type="evidence" value="ECO:0007669"/>
    <property type="project" value="InterPro"/>
</dbReference>
<evidence type="ECO:0000313" key="2">
    <source>
        <dbReference type="Proteomes" id="UP000621799"/>
    </source>
</evidence>
<dbReference type="EMBL" id="JADEXN010000110">
    <property type="protein sequence ID" value="MBE9040708.1"/>
    <property type="molecule type" value="Genomic_DNA"/>
</dbReference>
<proteinExistence type="predicted"/>
<comment type="caution">
    <text evidence="1">The sequence shown here is derived from an EMBL/GenBank/DDBJ whole genome shotgun (WGS) entry which is preliminary data.</text>
</comment>
<dbReference type="PANTHER" id="PTHR34050:SF3">
    <property type="entry name" value="DNA REPAIR RAD52-LIKE PROTEIN 2, CHLOROPLASTIC"/>
    <property type="match status" value="1"/>
</dbReference>
<organism evidence="1 2">
    <name type="scientific">Zarconia navalis LEGE 11467</name>
    <dbReference type="NCBI Taxonomy" id="1828826"/>
    <lineage>
        <taxon>Bacteria</taxon>
        <taxon>Bacillati</taxon>
        <taxon>Cyanobacteriota</taxon>
        <taxon>Cyanophyceae</taxon>
        <taxon>Oscillatoriophycideae</taxon>
        <taxon>Oscillatoriales</taxon>
        <taxon>Oscillatoriales incertae sedis</taxon>
        <taxon>Zarconia</taxon>
        <taxon>Zarconia navalis</taxon>
    </lineage>
</organism>
<dbReference type="GO" id="GO:0003677">
    <property type="term" value="F:DNA binding"/>
    <property type="evidence" value="ECO:0007669"/>
    <property type="project" value="InterPro"/>
</dbReference>
<name>A0A928VYW7_9CYAN</name>
<dbReference type="RefSeq" id="WP_264320952.1">
    <property type="nucleotide sequence ID" value="NZ_JADEXN010000110.1"/>
</dbReference>
<sequence>MQAVESIENKLQPPSHPGEWTLKQIQDAIKRPLPQSMLKKLKDKGNAPYVPWFRVCPILDKYAPGWTWEIRSTHLSDDRIFIVGRLTLPTAGGDVWREATGTEELKRLDRKTGELTELAYGDPSSNAESMAFRRAAAKFGLALYLYEK</sequence>
<dbReference type="Proteomes" id="UP000621799">
    <property type="component" value="Unassembled WGS sequence"/>
</dbReference>
<protein>
    <submittedName>
        <fullName evidence="1">DUF1071 domain-containing protein</fullName>
    </submittedName>
</protein>